<keyword evidence="1" id="KW-1133">Transmembrane helix</keyword>
<gene>
    <name evidence="2" type="ORF">B0T17DRAFT_247510</name>
</gene>
<comment type="caution">
    <text evidence="2">The sequence shown here is derived from an EMBL/GenBank/DDBJ whole genome shotgun (WGS) entry which is preliminary data.</text>
</comment>
<keyword evidence="1" id="KW-0472">Membrane</keyword>
<proteinExistence type="predicted"/>
<evidence type="ECO:0000313" key="3">
    <source>
        <dbReference type="Proteomes" id="UP001174934"/>
    </source>
</evidence>
<organism evidence="2 3">
    <name type="scientific">Bombardia bombarda</name>
    <dbReference type="NCBI Taxonomy" id="252184"/>
    <lineage>
        <taxon>Eukaryota</taxon>
        <taxon>Fungi</taxon>
        <taxon>Dikarya</taxon>
        <taxon>Ascomycota</taxon>
        <taxon>Pezizomycotina</taxon>
        <taxon>Sordariomycetes</taxon>
        <taxon>Sordariomycetidae</taxon>
        <taxon>Sordariales</taxon>
        <taxon>Lasiosphaeriaceae</taxon>
        <taxon>Bombardia</taxon>
    </lineage>
</organism>
<accession>A0AA39WZY6</accession>
<protein>
    <submittedName>
        <fullName evidence="2">Uncharacterized protein</fullName>
    </submittedName>
</protein>
<evidence type="ECO:0000256" key="1">
    <source>
        <dbReference type="SAM" id="Phobius"/>
    </source>
</evidence>
<feature type="transmembrane region" description="Helical" evidence="1">
    <location>
        <begin position="128"/>
        <end position="145"/>
    </location>
</feature>
<name>A0AA39WZY6_9PEZI</name>
<dbReference type="Proteomes" id="UP001174934">
    <property type="component" value="Unassembled WGS sequence"/>
</dbReference>
<dbReference type="AlphaFoldDB" id="A0AA39WZY6"/>
<keyword evidence="3" id="KW-1185">Reference proteome</keyword>
<evidence type="ECO:0000313" key="2">
    <source>
        <dbReference type="EMBL" id="KAK0624626.1"/>
    </source>
</evidence>
<reference evidence="2" key="1">
    <citation type="submission" date="2023-06" db="EMBL/GenBank/DDBJ databases">
        <title>Genome-scale phylogeny and comparative genomics of the fungal order Sordariales.</title>
        <authorList>
            <consortium name="Lawrence Berkeley National Laboratory"/>
            <person name="Hensen N."/>
            <person name="Bonometti L."/>
            <person name="Westerberg I."/>
            <person name="Brannstrom I.O."/>
            <person name="Guillou S."/>
            <person name="Cros-Aarteil S."/>
            <person name="Calhoun S."/>
            <person name="Haridas S."/>
            <person name="Kuo A."/>
            <person name="Mondo S."/>
            <person name="Pangilinan J."/>
            <person name="Riley R."/>
            <person name="LaButti K."/>
            <person name="Andreopoulos B."/>
            <person name="Lipzen A."/>
            <person name="Chen C."/>
            <person name="Yanf M."/>
            <person name="Daum C."/>
            <person name="Ng V."/>
            <person name="Clum A."/>
            <person name="Steindorff A."/>
            <person name="Ohm R."/>
            <person name="Martin F."/>
            <person name="Silar P."/>
            <person name="Natvig D."/>
            <person name="Lalanne C."/>
            <person name="Gautier V."/>
            <person name="Ament-velasquez S.L."/>
            <person name="Kruys A."/>
            <person name="Hutchinson M.I."/>
            <person name="Powell A.J."/>
            <person name="Barry K."/>
            <person name="Miller A.N."/>
            <person name="Grigoriev I.V."/>
            <person name="Debuchy R."/>
            <person name="Gladieux P."/>
            <person name="Thoren M.H."/>
            <person name="Johannesson H."/>
        </authorList>
    </citation>
    <scope>NUCLEOTIDE SEQUENCE</scope>
    <source>
        <strain evidence="2">SMH3391-2</strain>
    </source>
</reference>
<sequence>MRFFYFTYILRQCIAEGWAREWGTEAKRRRSSRGGTVEFVIMGYVLLCYFVPVQILRKGGGSREEWDSGRLPGSVRFQSSMEFFGKLGLGNGGYEYGWQVHSWLSSFLFSCTRAGRREGDHEWGNEKSATPLVVGWLVTSCVFLFQQRVRLACR</sequence>
<keyword evidence="1" id="KW-0812">Transmembrane</keyword>
<dbReference type="EMBL" id="JAULSR010000003">
    <property type="protein sequence ID" value="KAK0624626.1"/>
    <property type="molecule type" value="Genomic_DNA"/>
</dbReference>
<feature type="transmembrane region" description="Helical" evidence="1">
    <location>
        <begin position="37"/>
        <end position="56"/>
    </location>
</feature>